<comment type="caution">
    <text evidence="7">The sequence shown here is derived from an EMBL/GenBank/DDBJ whole genome shotgun (WGS) entry which is preliminary data.</text>
</comment>
<keyword evidence="3 5" id="KW-1133">Transmembrane helix</keyword>
<dbReference type="STRING" id="1219032.GCA_001515545_02896"/>
<feature type="transmembrane region" description="Helical" evidence="5">
    <location>
        <begin position="122"/>
        <end position="142"/>
    </location>
</feature>
<gene>
    <name evidence="7" type="ORF">CRM82_08520</name>
</gene>
<dbReference type="PANTHER" id="PTHR22911:SF6">
    <property type="entry name" value="SOLUTE CARRIER FAMILY 35 MEMBER G1"/>
    <property type="match status" value="1"/>
</dbReference>
<reference evidence="8" key="1">
    <citation type="submission" date="2017-09" db="EMBL/GenBank/DDBJ databases">
        <title>FDA dAtabase for Regulatory Grade micrObial Sequences (FDA-ARGOS): Supporting development and validation of Infectious Disease Dx tests.</title>
        <authorList>
            <person name="Minogue T."/>
            <person name="Wolcott M."/>
            <person name="Wasieloski L."/>
            <person name="Aguilar W."/>
            <person name="Moore D."/>
            <person name="Tallon L."/>
            <person name="Sadzewicz L."/>
            <person name="Ott S."/>
            <person name="Zhao X."/>
            <person name="Nagaraj S."/>
            <person name="Vavikolanu K."/>
            <person name="Aluvathingal J."/>
            <person name="Nadendla S."/>
            <person name="Sichtig H."/>
        </authorList>
    </citation>
    <scope>NUCLEOTIDE SEQUENCE [LARGE SCALE GENOMIC DNA]</scope>
    <source>
        <strain evidence="8">FDAARGOS_394</strain>
    </source>
</reference>
<feature type="transmembrane region" description="Helical" evidence="5">
    <location>
        <begin position="67"/>
        <end position="86"/>
    </location>
</feature>
<evidence type="ECO:0000313" key="8">
    <source>
        <dbReference type="Proteomes" id="UP000220246"/>
    </source>
</evidence>
<dbReference type="Pfam" id="PF00892">
    <property type="entry name" value="EamA"/>
    <property type="match status" value="1"/>
</dbReference>
<name>A0A2A7UTN8_COMTR</name>
<evidence type="ECO:0000313" key="7">
    <source>
        <dbReference type="EMBL" id="PEH88637.1"/>
    </source>
</evidence>
<feature type="transmembrane region" description="Helical" evidence="5">
    <location>
        <begin position="272"/>
        <end position="291"/>
    </location>
</feature>
<dbReference type="AlphaFoldDB" id="A0A2A7UTN8"/>
<evidence type="ECO:0000256" key="3">
    <source>
        <dbReference type="ARBA" id="ARBA00022989"/>
    </source>
</evidence>
<feature type="transmembrane region" description="Helical" evidence="5">
    <location>
        <begin position="185"/>
        <end position="205"/>
    </location>
</feature>
<evidence type="ECO:0000256" key="2">
    <source>
        <dbReference type="ARBA" id="ARBA00022692"/>
    </source>
</evidence>
<dbReference type="GeneID" id="80800644"/>
<feature type="transmembrane region" description="Helical" evidence="5">
    <location>
        <begin position="154"/>
        <end position="173"/>
    </location>
</feature>
<dbReference type="GO" id="GO:0016020">
    <property type="term" value="C:membrane"/>
    <property type="evidence" value="ECO:0007669"/>
    <property type="project" value="UniProtKB-SubCell"/>
</dbReference>
<evidence type="ECO:0000259" key="6">
    <source>
        <dbReference type="Pfam" id="PF00892"/>
    </source>
</evidence>
<protein>
    <submittedName>
        <fullName evidence="7">EamA/RhaT family transporter</fullName>
    </submittedName>
</protein>
<organism evidence="7 8">
    <name type="scientific">Comamonas terrigena</name>
    <dbReference type="NCBI Taxonomy" id="32013"/>
    <lineage>
        <taxon>Bacteria</taxon>
        <taxon>Pseudomonadati</taxon>
        <taxon>Pseudomonadota</taxon>
        <taxon>Betaproteobacteria</taxon>
        <taxon>Burkholderiales</taxon>
        <taxon>Comamonadaceae</taxon>
        <taxon>Comamonas</taxon>
    </lineage>
</organism>
<keyword evidence="8" id="KW-1185">Reference proteome</keyword>
<feature type="transmembrane region" description="Helical" evidence="5">
    <location>
        <begin position="33"/>
        <end position="55"/>
    </location>
</feature>
<feature type="transmembrane region" description="Helical" evidence="5">
    <location>
        <begin position="243"/>
        <end position="266"/>
    </location>
</feature>
<dbReference type="InterPro" id="IPR000620">
    <property type="entry name" value="EamA_dom"/>
</dbReference>
<keyword evidence="2 5" id="KW-0812">Transmembrane</keyword>
<keyword evidence="4 5" id="KW-0472">Membrane</keyword>
<dbReference type="PANTHER" id="PTHR22911">
    <property type="entry name" value="ACYL-MALONYL CONDENSING ENZYME-RELATED"/>
    <property type="match status" value="1"/>
</dbReference>
<evidence type="ECO:0000256" key="5">
    <source>
        <dbReference type="SAM" id="Phobius"/>
    </source>
</evidence>
<dbReference type="InterPro" id="IPR037185">
    <property type="entry name" value="EmrE-like"/>
</dbReference>
<feature type="domain" description="EamA" evidence="6">
    <location>
        <begin position="3"/>
        <end position="104"/>
    </location>
</feature>
<dbReference type="RefSeq" id="WP_066539261.1">
    <property type="nucleotide sequence ID" value="NZ_DALZQJ010000002.1"/>
</dbReference>
<comment type="subcellular location">
    <subcellularLocation>
        <location evidence="1">Membrane</location>
        <topology evidence="1">Multi-pass membrane protein</topology>
    </subcellularLocation>
</comment>
<dbReference type="OrthoDB" id="8524934at2"/>
<dbReference type="SUPFAM" id="SSF103481">
    <property type="entry name" value="Multidrug resistance efflux transporter EmrE"/>
    <property type="match status" value="2"/>
</dbReference>
<proteinExistence type="predicted"/>
<feature type="transmembrane region" description="Helical" evidence="5">
    <location>
        <begin position="211"/>
        <end position="231"/>
    </location>
</feature>
<evidence type="ECO:0000256" key="4">
    <source>
        <dbReference type="ARBA" id="ARBA00023136"/>
    </source>
</evidence>
<dbReference type="Proteomes" id="UP000220246">
    <property type="component" value="Unassembled WGS sequence"/>
</dbReference>
<accession>A0A2A7UTN8</accession>
<sequence length="316" mass="33651">MQVLWMVMSTFLFSTMGVCIKYASDSFNTAEIVFYRGLMGMVILWALSSSQGVSLKTKHPLMHVWRSAVGVTSMGCWFYALTQIPLASAMTLNYMSSLWIAVIMLAGAAWTLRPSYQGQRQALNIPLVITIAIGFAGVVLMLQPSFAKDQTAPALIGLSSGLLSALAYMQLGALARIGEPESRTVFYFGLGSALMGLGGMVFMGVSDWPGWQQALWLLPIGVLAAGGQITLTKAYSSAKTRKGTLVAANLQYSGIVFASLYSIFLFGDHLGTAGWTGMVLITFCGIAASIFRARGATQPAPAPASAPGTDMPSSNH</sequence>
<feature type="transmembrane region" description="Helical" evidence="5">
    <location>
        <begin position="92"/>
        <end position="110"/>
    </location>
</feature>
<evidence type="ECO:0000256" key="1">
    <source>
        <dbReference type="ARBA" id="ARBA00004141"/>
    </source>
</evidence>
<dbReference type="EMBL" id="PDEA01000001">
    <property type="protein sequence ID" value="PEH88637.1"/>
    <property type="molecule type" value="Genomic_DNA"/>
</dbReference>